<reference evidence="2" key="1">
    <citation type="submission" date="2020-02" db="EMBL/GenBank/DDBJ databases">
        <authorList>
            <person name="Meier V. D."/>
        </authorList>
    </citation>
    <scope>NUCLEOTIDE SEQUENCE</scope>
    <source>
        <strain evidence="2">AVDCRST_MAG90</strain>
    </source>
</reference>
<proteinExistence type="predicted"/>
<evidence type="ECO:0000256" key="1">
    <source>
        <dbReference type="SAM" id="MobiDB-lite"/>
    </source>
</evidence>
<dbReference type="EMBL" id="CADCUC010000061">
    <property type="protein sequence ID" value="CAA9308920.1"/>
    <property type="molecule type" value="Genomic_DNA"/>
</dbReference>
<feature type="non-terminal residue" evidence="2">
    <location>
        <position position="1"/>
    </location>
</feature>
<dbReference type="AlphaFoldDB" id="A0A6J4KM27"/>
<gene>
    <name evidence="2" type="ORF">AVDCRST_MAG90-444</name>
</gene>
<feature type="non-terminal residue" evidence="2">
    <location>
        <position position="83"/>
    </location>
</feature>
<accession>A0A6J4KM27</accession>
<name>A0A6J4KM27_9HYPH</name>
<sequence>EADLFRLGARAHREARRGCRTPGRDRDRGRPRALAEDARRGVRIRFRERRGGARGDRPRARQAGRRALGSAGDRILSADDRRV</sequence>
<feature type="region of interest" description="Disordered" evidence="1">
    <location>
        <begin position="11"/>
        <end position="83"/>
    </location>
</feature>
<feature type="compositionally biased region" description="Basic and acidic residues" evidence="1">
    <location>
        <begin position="49"/>
        <end position="59"/>
    </location>
</feature>
<feature type="compositionally biased region" description="Basic and acidic residues" evidence="1">
    <location>
        <begin position="22"/>
        <end position="40"/>
    </location>
</feature>
<organism evidence="2">
    <name type="scientific">uncultured Microvirga sp</name>
    <dbReference type="NCBI Taxonomy" id="412392"/>
    <lineage>
        <taxon>Bacteria</taxon>
        <taxon>Pseudomonadati</taxon>
        <taxon>Pseudomonadota</taxon>
        <taxon>Alphaproteobacteria</taxon>
        <taxon>Hyphomicrobiales</taxon>
        <taxon>Methylobacteriaceae</taxon>
        <taxon>Microvirga</taxon>
        <taxon>environmental samples</taxon>
    </lineage>
</organism>
<evidence type="ECO:0000313" key="2">
    <source>
        <dbReference type="EMBL" id="CAA9308920.1"/>
    </source>
</evidence>
<protein>
    <submittedName>
        <fullName evidence="2">Molybdopterin synthase sulfur carrier subunit</fullName>
    </submittedName>
</protein>